<proteinExistence type="predicted"/>
<keyword evidence="3" id="KW-1185">Reference proteome</keyword>
<comment type="caution">
    <text evidence="2">The sequence shown here is derived from an EMBL/GenBank/DDBJ whole genome shotgun (WGS) entry which is preliminary data.</text>
</comment>
<reference evidence="2 3" key="1">
    <citation type="journal article" date="2023" name="Sci. Data">
        <title>Genome assembly of the Korean intertidal mud-creeper Batillaria attramentaria.</title>
        <authorList>
            <person name="Patra A.K."/>
            <person name="Ho P.T."/>
            <person name="Jun S."/>
            <person name="Lee S.J."/>
            <person name="Kim Y."/>
            <person name="Won Y.J."/>
        </authorList>
    </citation>
    <scope>NUCLEOTIDE SEQUENCE [LARGE SCALE GENOMIC DNA]</scope>
    <source>
        <strain evidence="2">Wonlab-2016</strain>
    </source>
</reference>
<feature type="non-terminal residue" evidence="2">
    <location>
        <position position="1"/>
    </location>
</feature>
<dbReference type="Proteomes" id="UP001519460">
    <property type="component" value="Unassembled WGS sequence"/>
</dbReference>
<protein>
    <submittedName>
        <fullName evidence="2">Uncharacterized protein</fullName>
    </submittedName>
</protein>
<evidence type="ECO:0000313" key="2">
    <source>
        <dbReference type="EMBL" id="KAK7498467.1"/>
    </source>
</evidence>
<organism evidence="2 3">
    <name type="scientific">Batillaria attramentaria</name>
    <dbReference type="NCBI Taxonomy" id="370345"/>
    <lineage>
        <taxon>Eukaryota</taxon>
        <taxon>Metazoa</taxon>
        <taxon>Spiralia</taxon>
        <taxon>Lophotrochozoa</taxon>
        <taxon>Mollusca</taxon>
        <taxon>Gastropoda</taxon>
        <taxon>Caenogastropoda</taxon>
        <taxon>Sorbeoconcha</taxon>
        <taxon>Cerithioidea</taxon>
        <taxon>Batillariidae</taxon>
        <taxon>Batillaria</taxon>
    </lineage>
</organism>
<name>A0ABD0LG59_9CAEN</name>
<dbReference type="EMBL" id="JACVVK020000050">
    <property type="protein sequence ID" value="KAK7498467.1"/>
    <property type="molecule type" value="Genomic_DNA"/>
</dbReference>
<dbReference type="AlphaFoldDB" id="A0ABD0LG59"/>
<sequence length="77" mass="8672">PHLTPQSGCRSLRSQSGKSAEYGRSSPTMMMKPENAERRRSGLTRSDAAFSFKEHAHLLPASSSSVMHRTRVHYNER</sequence>
<gene>
    <name evidence="2" type="ORF">BaRGS_00010127</name>
</gene>
<evidence type="ECO:0000313" key="3">
    <source>
        <dbReference type="Proteomes" id="UP001519460"/>
    </source>
</evidence>
<accession>A0ABD0LG59</accession>
<feature type="compositionally biased region" description="Polar residues" evidence="1">
    <location>
        <begin position="1"/>
        <end position="18"/>
    </location>
</feature>
<feature type="region of interest" description="Disordered" evidence="1">
    <location>
        <begin position="1"/>
        <end position="46"/>
    </location>
</feature>
<evidence type="ECO:0000256" key="1">
    <source>
        <dbReference type="SAM" id="MobiDB-lite"/>
    </source>
</evidence>